<protein>
    <recommendedName>
        <fullName evidence="5">Phosphocarrier protein HPr</fullName>
        <ecNumber evidence="4">2.7.1.121</ecNumber>
    </recommendedName>
</protein>
<evidence type="ECO:0000259" key="9">
    <source>
        <dbReference type="PROSITE" id="PS51350"/>
    </source>
</evidence>
<feature type="domain" description="PTS EIIA type-4" evidence="8">
    <location>
        <begin position="2"/>
        <end position="130"/>
    </location>
</feature>
<evidence type="ECO:0000256" key="7">
    <source>
        <dbReference type="ARBA" id="ARBA00046577"/>
    </source>
</evidence>
<comment type="function">
    <text evidence="2">Component of the dihydroxyacetone kinase complex, which is responsible for the phosphoenolpyruvate (PEP)-dependent phosphorylation of dihydroxyacetone. DhaM serves as the phosphoryl donor. Is phosphorylated by phosphoenolpyruvate in an EI- and HPr-dependent reaction, and a phosphorelay system on histidine residues finally leads to phosphoryl transfer to DhaL and dihydroxyacetone.</text>
</comment>
<keyword evidence="6" id="KW-0808">Transferase</keyword>
<comment type="function">
    <text evidence="3">General (non sugar-specific) component of the phosphoenolpyruvate-dependent sugar phosphotransferase system (sugar PTS). This major carbohydrate active-transport system catalyzes the phosphorylation of incoming sugar substrates concomitantly with their translocation across the cell membrane. The phosphoryl group from phosphoenolpyruvate (PEP) is transferred to the phosphoryl carrier protein HPr by enzyme I. Phospho-HPr then transfers it to the PTS EIIA domain.</text>
</comment>
<dbReference type="Gene3D" id="3.40.50.510">
    <property type="entry name" value="Phosphotransferase system, mannose-type IIA component"/>
    <property type="match status" value="1"/>
</dbReference>
<comment type="caution">
    <text evidence="10">The sequence shown here is derived from an EMBL/GenBank/DDBJ whole genome shotgun (WGS) entry which is preliminary data.</text>
</comment>
<dbReference type="Gene3D" id="3.30.1340.10">
    <property type="entry name" value="HPr-like"/>
    <property type="match status" value="1"/>
</dbReference>
<dbReference type="SUPFAM" id="SSF55594">
    <property type="entry name" value="HPr-like"/>
    <property type="match status" value="1"/>
</dbReference>
<evidence type="ECO:0000313" key="11">
    <source>
        <dbReference type="Proteomes" id="UP000093501"/>
    </source>
</evidence>
<dbReference type="PANTHER" id="PTHR38594">
    <property type="entry name" value="PEP-DEPENDENT DIHYDROXYACETONE KINASE, PHOSPHORYL DONOR SUBUNIT DHAM"/>
    <property type="match status" value="1"/>
</dbReference>
<gene>
    <name evidence="10" type="ORF">BCR15_10005</name>
</gene>
<sequence length="240" mass="23637">MAVGIVVVSHSRALADAAVDLAMQMVHEDPPPVAVAAGMPDGGLGTDAAAVAAAITEVDRGAGVAVLVDMGSALMSAEMGVEFAGLAEGTVRILAAPFVEGLTAAVVRAVGGATLAEVAEEAEAALSPKLAALGMTTGGDAPAEPPPSGDGDVSGEAVLVNETGLHARPAALFVAEARRFDADIQLRNGDAGPVKATSSIGLATLNARKGDTLRLTATGPQAREAVDTLVALISAGFGEL</sequence>
<dbReference type="InterPro" id="IPR001020">
    <property type="entry name" value="PTS_HPr_His_P_site"/>
</dbReference>
<reference evidence="11" key="1">
    <citation type="submission" date="2016-07" db="EMBL/GenBank/DDBJ databases">
        <authorList>
            <person name="Florea S."/>
            <person name="Webb J.S."/>
            <person name="Jaromczyk J."/>
            <person name="Schardl C.L."/>
        </authorList>
    </citation>
    <scope>NUCLEOTIDE SEQUENCE [LARGE SCALE GENOMIC DNA]</scope>
    <source>
        <strain evidence="11">IPBSL-7</strain>
    </source>
</reference>
<proteinExistence type="predicted"/>
<dbReference type="PRINTS" id="PR00107">
    <property type="entry name" value="PHOSPHOCPHPR"/>
</dbReference>
<keyword evidence="11" id="KW-1185">Reference proteome</keyword>
<evidence type="ECO:0000256" key="6">
    <source>
        <dbReference type="ARBA" id="ARBA00022679"/>
    </source>
</evidence>
<evidence type="ECO:0000256" key="2">
    <source>
        <dbReference type="ARBA" id="ARBA00002788"/>
    </source>
</evidence>
<dbReference type="GO" id="GO:0047324">
    <property type="term" value="F:phosphoenolpyruvate-glycerone phosphotransferase activity"/>
    <property type="evidence" value="ECO:0007669"/>
    <property type="project" value="UniProtKB-EC"/>
</dbReference>
<dbReference type="PROSITE" id="PS00369">
    <property type="entry name" value="PTS_HPR_HIS"/>
    <property type="match status" value="1"/>
</dbReference>
<evidence type="ECO:0000256" key="3">
    <source>
        <dbReference type="ARBA" id="ARBA00003681"/>
    </source>
</evidence>
<evidence type="ECO:0000259" key="8">
    <source>
        <dbReference type="PROSITE" id="PS51096"/>
    </source>
</evidence>
<dbReference type="GO" id="GO:0016020">
    <property type="term" value="C:membrane"/>
    <property type="evidence" value="ECO:0007669"/>
    <property type="project" value="InterPro"/>
</dbReference>
<dbReference type="CDD" id="cd00367">
    <property type="entry name" value="PTS-HPr_like"/>
    <property type="match status" value="1"/>
</dbReference>
<dbReference type="InterPro" id="IPR000032">
    <property type="entry name" value="HPr-like"/>
</dbReference>
<dbReference type="InterPro" id="IPR039643">
    <property type="entry name" value="DhaM"/>
</dbReference>
<dbReference type="InterPro" id="IPR035895">
    <property type="entry name" value="HPr-like_sf"/>
</dbReference>
<accession>A0A1C0AHJ5</accession>
<name>A0A1C0AHJ5_9ACTN</name>
<evidence type="ECO:0000313" key="10">
    <source>
        <dbReference type="EMBL" id="OCL31481.1"/>
    </source>
</evidence>
<dbReference type="InterPro" id="IPR036662">
    <property type="entry name" value="PTS_EIIA_man-typ_sf"/>
</dbReference>
<organism evidence="10 11">
    <name type="scientific">Tessaracoccus lapidicaptus</name>
    <dbReference type="NCBI Taxonomy" id="1427523"/>
    <lineage>
        <taxon>Bacteria</taxon>
        <taxon>Bacillati</taxon>
        <taxon>Actinomycetota</taxon>
        <taxon>Actinomycetes</taxon>
        <taxon>Propionibacteriales</taxon>
        <taxon>Propionibacteriaceae</taxon>
        <taxon>Tessaracoccus</taxon>
    </lineage>
</organism>
<dbReference type="GO" id="GO:0009401">
    <property type="term" value="P:phosphoenolpyruvate-dependent sugar phosphotransferase system"/>
    <property type="evidence" value="ECO:0007669"/>
    <property type="project" value="InterPro"/>
</dbReference>
<evidence type="ECO:0000256" key="4">
    <source>
        <dbReference type="ARBA" id="ARBA00012095"/>
    </source>
</evidence>
<evidence type="ECO:0000256" key="5">
    <source>
        <dbReference type="ARBA" id="ARBA00020422"/>
    </source>
</evidence>
<dbReference type="PROSITE" id="PS51350">
    <property type="entry name" value="PTS_HPR_DOM"/>
    <property type="match status" value="1"/>
</dbReference>
<dbReference type="Pfam" id="PF00381">
    <property type="entry name" value="PTS-HPr"/>
    <property type="match status" value="1"/>
</dbReference>
<dbReference type="PROSITE" id="PS51096">
    <property type="entry name" value="PTS_EIIA_TYPE_4"/>
    <property type="match status" value="1"/>
</dbReference>
<dbReference type="NCBIfam" id="TIGR01003">
    <property type="entry name" value="PTS_HPr_family"/>
    <property type="match status" value="1"/>
</dbReference>
<dbReference type="Proteomes" id="UP000093501">
    <property type="component" value="Unassembled WGS sequence"/>
</dbReference>
<dbReference type="Pfam" id="PF03610">
    <property type="entry name" value="EIIA-man"/>
    <property type="match status" value="1"/>
</dbReference>
<comment type="catalytic activity">
    <reaction evidence="1">
        <text>dihydroxyacetone + phosphoenolpyruvate = dihydroxyacetone phosphate + pyruvate</text>
        <dbReference type="Rhea" id="RHEA:18381"/>
        <dbReference type="ChEBI" id="CHEBI:15361"/>
        <dbReference type="ChEBI" id="CHEBI:16016"/>
        <dbReference type="ChEBI" id="CHEBI:57642"/>
        <dbReference type="ChEBI" id="CHEBI:58702"/>
        <dbReference type="EC" id="2.7.1.121"/>
    </reaction>
</comment>
<dbReference type="EMBL" id="MBQD01000026">
    <property type="protein sequence ID" value="OCL31481.1"/>
    <property type="molecule type" value="Genomic_DNA"/>
</dbReference>
<feature type="domain" description="HPr" evidence="9">
    <location>
        <begin position="152"/>
        <end position="240"/>
    </location>
</feature>
<evidence type="ECO:0000256" key="1">
    <source>
        <dbReference type="ARBA" id="ARBA00001113"/>
    </source>
</evidence>
<dbReference type="SUPFAM" id="SSF53062">
    <property type="entry name" value="PTS system fructose IIA component-like"/>
    <property type="match status" value="1"/>
</dbReference>
<dbReference type="InterPro" id="IPR004701">
    <property type="entry name" value="PTS_EIIA_man-typ"/>
</dbReference>
<dbReference type="PANTHER" id="PTHR38594:SF1">
    <property type="entry name" value="PEP-DEPENDENT DIHYDROXYACETONE KINASE, PHOSPHORYL DONOR SUBUNIT DHAM"/>
    <property type="match status" value="1"/>
</dbReference>
<comment type="subunit">
    <text evidence="7">Homodimer. The dihydroxyacetone kinase complex is composed of a homodimer of DhaM, a homodimer of DhaK and the subunit DhaL.</text>
</comment>
<dbReference type="GO" id="GO:0019563">
    <property type="term" value="P:glycerol catabolic process"/>
    <property type="evidence" value="ECO:0007669"/>
    <property type="project" value="InterPro"/>
</dbReference>
<dbReference type="NCBIfam" id="TIGR02364">
    <property type="entry name" value="dha_pts"/>
    <property type="match status" value="1"/>
</dbReference>
<dbReference type="InterPro" id="IPR012844">
    <property type="entry name" value="DhaM_N"/>
</dbReference>
<dbReference type="AlphaFoldDB" id="A0A1C0AHJ5"/>
<dbReference type="EC" id="2.7.1.121" evidence="4"/>